<feature type="compositionally biased region" description="Low complexity" evidence="23">
    <location>
        <begin position="2053"/>
        <end position="2070"/>
    </location>
</feature>
<evidence type="ECO:0000259" key="25">
    <source>
        <dbReference type="PROSITE" id="PS51058"/>
    </source>
</evidence>
<feature type="compositionally biased region" description="Low complexity" evidence="23">
    <location>
        <begin position="700"/>
        <end position="729"/>
    </location>
</feature>
<feature type="region of interest" description="Disordered" evidence="23">
    <location>
        <begin position="439"/>
        <end position="625"/>
    </location>
</feature>
<keyword evidence="2" id="KW-1017">Isopeptide bond</keyword>
<comment type="catalytic activity">
    <reaction evidence="21">
        <text>N(6)-methyl-L-lysyl(4)-[histone H3] + S-adenosyl-L-methionine = N(6),N(6)-dimethyl-L-lysyl(4)-[histone H3] + S-adenosyl-L-homocysteine + H(+)</text>
        <dbReference type="Rhea" id="RHEA:60268"/>
        <dbReference type="Rhea" id="RHEA-COMP:15540"/>
        <dbReference type="Rhea" id="RHEA-COMP:15543"/>
        <dbReference type="ChEBI" id="CHEBI:15378"/>
        <dbReference type="ChEBI" id="CHEBI:57856"/>
        <dbReference type="ChEBI" id="CHEBI:59789"/>
        <dbReference type="ChEBI" id="CHEBI:61929"/>
        <dbReference type="ChEBI" id="CHEBI:61976"/>
    </reaction>
    <physiologicalReaction direction="left-to-right" evidence="21">
        <dbReference type="Rhea" id="RHEA:60269"/>
    </physiologicalReaction>
</comment>
<evidence type="ECO:0000256" key="15">
    <source>
        <dbReference type="ARBA" id="ARBA00023117"/>
    </source>
</evidence>
<feature type="region of interest" description="Disordered" evidence="23">
    <location>
        <begin position="1"/>
        <end position="27"/>
    </location>
</feature>
<dbReference type="GO" id="GO:0035097">
    <property type="term" value="C:histone methyltransferase complex"/>
    <property type="evidence" value="ECO:0007669"/>
    <property type="project" value="TreeGrafter"/>
</dbReference>
<dbReference type="EMBL" id="WNTK01000006">
    <property type="protein sequence ID" value="KAG9482808.1"/>
    <property type="molecule type" value="Genomic_DNA"/>
</dbReference>
<dbReference type="Pfam" id="PF02008">
    <property type="entry name" value="zf-CXXC"/>
    <property type="match status" value="1"/>
</dbReference>
<feature type="compositionally biased region" description="Polar residues" evidence="23">
    <location>
        <begin position="525"/>
        <end position="541"/>
    </location>
</feature>
<proteinExistence type="predicted"/>
<dbReference type="GO" id="GO:0045893">
    <property type="term" value="P:positive regulation of DNA-templated transcription"/>
    <property type="evidence" value="ECO:0007669"/>
    <property type="project" value="TreeGrafter"/>
</dbReference>
<feature type="region of interest" description="Disordered" evidence="23">
    <location>
        <begin position="1706"/>
        <end position="1737"/>
    </location>
</feature>
<feature type="domain" description="PHD-type" evidence="26">
    <location>
        <begin position="1741"/>
        <end position="1849"/>
    </location>
</feature>
<dbReference type="InterPro" id="IPR013083">
    <property type="entry name" value="Znf_RING/FYVE/PHD"/>
</dbReference>
<feature type="domain" description="PHD-type" evidence="24">
    <location>
        <begin position="1494"/>
        <end position="1555"/>
    </location>
</feature>
<feature type="compositionally biased region" description="Basic and acidic residues" evidence="23">
    <location>
        <begin position="1726"/>
        <end position="1737"/>
    </location>
</feature>
<feature type="compositionally biased region" description="Basic and acidic residues" evidence="23">
    <location>
        <begin position="1204"/>
        <end position="1216"/>
    </location>
</feature>
<feature type="compositionally biased region" description="Polar residues" evidence="23">
    <location>
        <begin position="2226"/>
        <end position="2242"/>
    </location>
</feature>
<dbReference type="SUPFAM" id="SSF57903">
    <property type="entry name" value="FYVE/PHD zinc finger"/>
    <property type="match status" value="2"/>
</dbReference>
<feature type="compositionally biased region" description="Polar residues" evidence="23">
    <location>
        <begin position="2459"/>
        <end position="2474"/>
    </location>
</feature>
<dbReference type="CDD" id="cd15507">
    <property type="entry name" value="PHD2_KMT2A_like"/>
    <property type="match status" value="1"/>
</dbReference>
<feature type="region of interest" description="Disordered" evidence="23">
    <location>
        <begin position="750"/>
        <end position="799"/>
    </location>
</feature>
<accession>A0A8J6K6N1</accession>
<dbReference type="SMART" id="SM00542">
    <property type="entry name" value="FYRC"/>
    <property type="match status" value="1"/>
</dbReference>
<dbReference type="GO" id="GO:0140945">
    <property type="term" value="F:histone H3K4 monomethyltransferase activity"/>
    <property type="evidence" value="ECO:0007669"/>
    <property type="project" value="UniProtKB-EC"/>
</dbReference>
<dbReference type="PROSITE" id="PS51058">
    <property type="entry name" value="ZF_CXXC"/>
    <property type="match status" value="1"/>
</dbReference>
<feature type="domain" description="PHD-type" evidence="24">
    <location>
        <begin position="1360"/>
        <end position="1411"/>
    </location>
</feature>
<name>A0A8J6K6N1_ELECQ</name>
<dbReference type="Pfam" id="PF13771">
    <property type="entry name" value="zf-HC5HC2H"/>
    <property type="match status" value="1"/>
</dbReference>
<feature type="compositionally biased region" description="Polar residues" evidence="23">
    <location>
        <begin position="139"/>
        <end position="161"/>
    </location>
</feature>
<keyword evidence="13" id="KW-0007">Acetylation</keyword>
<evidence type="ECO:0000256" key="6">
    <source>
        <dbReference type="ARBA" id="ARBA00022691"/>
    </source>
</evidence>
<keyword evidence="16" id="KW-0238">DNA-binding</keyword>
<evidence type="ECO:0000259" key="24">
    <source>
        <dbReference type="PROSITE" id="PS50016"/>
    </source>
</evidence>
<protein>
    <recommendedName>
        <fullName evidence="19">[histone H3]-lysine(4) N-methyltransferase</fullName>
        <ecNumber evidence="19">2.1.1.364</ecNumber>
    </recommendedName>
</protein>
<dbReference type="InterPro" id="IPR034732">
    <property type="entry name" value="EPHD"/>
</dbReference>
<dbReference type="InterPro" id="IPR002857">
    <property type="entry name" value="Znf_CXXC"/>
</dbReference>
<feature type="region of interest" description="Disordered" evidence="23">
    <location>
        <begin position="2459"/>
        <end position="2481"/>
    </location>
</feature>
<feature type="compositionally biased region" description="Basic and acidic residues" evidence="23">
    <location>
        <begin position="495"/>
        <end position="509"/>
    </location>
</feature>
<evidence type="ECO:0000256" key="23">
    <source>
        <dbReference type="SAM" id="MobiDB-lite"/>
    </source>
</evidence>
<evidence type="ECO:0000256" key="20">
    <source>
        <dbReference type="ARBA" id="ARBA00049353"/>
    </source>
</evidence>
<evidence type="ECO:0000256" key="19">
    <source>
        <dbReference type="ARBA" id="ARBA00023620"/>
    </source>
</evidence>
<feature type="region of interest" description="Disordered" evidence="23">
    <location>
        <begin position="2180"/>
        <end position="2209"/>
    </location>
</feature>
<dbReference type="InterPro" id="IPR003888">
    <property type="entry name" value="FYrich_N"/>
</dbReference>
<dbReference type="CDD" id="cd15694">
    <property type="entry name" value="ePHD_KMT2B"/>
    <property type="match status" value="1"/>
</dbReference>
<keyword evidence="12" id="KW-0156">Chromatin regulator</keyword>
<evidence type="ECO:0000259" key="26">
    <source>
        <dbReference type="PROSITE" id="PS51805"/>
    </source>
</evidence>
<keyword evidence="28" id="KW-1185">Reference proteome</keyword>
<evidence type="ECO:0000256" key="3">
    <source>
        <dbReference type="ARBA" id="ARBA00022553"/>
    </source>
</evidence>
<evidence type="ECO:0000256" key="12">
    <source>
        <dbReference type="ARBA" id="ARBA00022853"/>
    </source>
</evidence>
<dbReference type="PANTHER" id="PTHR45838">
    <property type="entry name" value="HISTONE-LYSINE-N-METHYLTRANSFERASE 2 KMT2 FAMILY MEMBER"/>
    <property type="match status" value="1"/>
</dbReference>
<keyword evidence="5" id="KW-0808">Transferase</keyword>
<evidence type="ECO:0000256" key="13">
    <source>
        <dbReference type="ARBA" id="ARBA00022990"/>
    </source>
</evidence>
<keyword evidence="11" id="KW-0832">Ubl conjugation</keyword>
<dbReference type="SMART" id="SM00249">
    <property type="entry name" value="PHD"/>
    <property type="match status" value="4"/>
</dbReference>
<evidence type="ECO:0000256" key="5">
    <source>
        <dbReference type="ARBA" id="ARBA00022679"/>
    </source>
</evidence>
<dbReference type="PROSITE" id="PS50016">
    <property type="entry name" value="ZF_PHD_2"/>
    <property type="match status" value="3"/>
</dbReference>
<comment type="subcellular location">
    <subcellularLocation>
        <location evidence="1">Nucleus</location>
    </subcellularLocation>
</comment>
<feature type="region of interest" description="Disordered" evidence="23">
    <location>
        <begin position="697"/>
        <end position="731"/>
    </location>
</feature>
<dbReference type="SMART" id="SM00541">
    <property type="entry name" value="FYRN"/>
    <property type="match status" value="1"/>
</dbReference>
<evidence type="ECO:0000256" key="2">
    <source>
        <dbReference type="ARBA" id="ARBA00022499"/>
    </source>
</evidence>
<organism evidence="27 28">
    <name type="scientific">Eleutherodactylus coqui</name>
    <name type="common">Puerto Rican coqui</name>
    <dbReference type="NCBI Taxonomy" id="57060"/>
    <lineage>
        <taxon>Eukaryota</taxon>
        <taxon>Metazoa</taxon>
        <taxon>Chordata</taxon>
        <taxon>Craniata</taxon>
        <taxon>Vertebrata</taxon>
        <taxon>Euteleostomi</taxon>
        <taxon>Amphibia</taxon>
        <taxon>Batrachia</taxon>
        <taxon>Anura</taxon>
        <taxon>Neobatrachia</taxon>
        <taxon>Hyloidea</taxon>
        <taxon>Eleutherodactylidae</taxon>
        <taxon>Eleutherodactylinae</taxon>
        <taxon>Eleutherodactylus</taxon>
        <taxon>Eleutherodactylus</taxon>
    </lineage>
</organism>
<evidence type="ECO:0000256" key="7">
    <source>
        <dbReference type="ARBA" id="ARBA00022723"/>
    </source>
</evidence>
<reference evidence="27" key="1">
    <citation type="thesis" date="2020" institute="ProQuest LLC" country="789 East Eisenhower Parkway, Ann Arbor, MI, USA">
        <title>Comparative Genomics and Chromosome Evolution.</title>
        <authorList>
            <person name="Mudd A.B."/>
        </authorList>
    </citation>
    <scope>NUCLEOTIDE SEQUENCE</scope>
    <source>
        <strain evidence="27">HN-11 Male</strain>
        <tissue evidence="27">Kidney and liver</tissue>
    </source>
</reference>
<evidence type="ECO:0000256" key="4">
    <source>
        <dbReference type="ARBA" id="ARBA00022603"/>
    </source>
</evidence>
<dbReference type="Pfam" id="PF05964">
    <property type="entry name" value="FYRN"/>
    <property type="match status" value="1"/>
</dbReference>
<dbReference type="Gene3D" id="3.30.160.360">
    <property type="match status" value="2"/>
</dbReference>
<feature type="compositionally biased region" description="Basic residues" evidence="23">
    <location>
        <begin position="250"/>
        <end position="269"/>
    </location>
</feature>
<evidence type="ECO:0000313" key="28">
    <source>
        <dbReference type="Proteomes" id="UP000770717"/>
    </source>
</evidence>
<dbReference type="FunFam" id="3.30.40.10:FF:000071">
    <property type="entry name" value="Histone-lysine N-methyltransferase"/>
    <property type="match status" value="1"/>
</dbReference>
<dbReference type="InterPro" id="IPR001965">
    <property type="entry name" value="Znf_PHD"/>
</dbReference>
<dbReference type="InterPro" id="IPR003889">
    <property type="entry name" value="FYrich_C"/>
</dbReference>
<keyword evidence="8" id="KW-0677">Repeat</keyword>
<feature type="compositionally biased region" description="Polar residues" evidence="23">
    <location>
        <begin position="750"/>
        <end position="760"/>
    </location>
</feature>
<feature type="region of interest" description="Disordered" evidence="23">
    <location>
        <begin position="1067"/>
        <end position="1113"/>
    </location>
</feature>
<dbReference type="Pfam" id="PF05965">
    <property type="entry name" value="FYRC"/>
    <property type="match status" value="1"/>
</dbReference>
<feature type="region of interest" description="Disordered" evidence="23">
    <location>
        <begin position="1170"/>
        <end position="1228"/>
    </location>
</feature>
<keyword evidence="4" id="KW-0489">Methyltransferase</keyword>
<evidence type="ECO:0000256" key="10">
    <source>
        <dbReference type="ARBA" id="ARBA00022833"/>
    </source>
</evidence>
<evidence type="ECO:0000256" key="18">
    <source>
        <dbReference type="ARBA" id="ARBA00023242"/>
    </source>
</evidence>
<feature type="region of interest" description="Disordered" evidence="23">
    <location>
        <begin position="2221"/>
        <end position="2242"/>
    </location>
</feature>
<dbReference type="PROSITE" id="PS51543">
    <property type="entry name" value="FYRC"/>
    <property type="match status" value="1"/>
</dbReference>
<evidence type="ECO:0000256" key="21">
    <source>
        <dbReference type="ARBA" id="ARBA00050089"/>
    </source>
</evidence>
<keyword evidence="14" id="KW-0805">Transcription regulation</keyword>
<feature type="compositionally biased region" description="Low complexity" evidence="23">
    <location>
        <begin position="270"/>
        <end position="282"/>
    </location>
</feature>
<feature type="domain" description="CXXC-type" evidence="25">
    <location>
        <begin position="1113"/>
        <end position="1160"/>
    </location>
</feature>
<gene>
    <name evidence="27" type="ORF">GDO78_011444</name>
</gene>
<dbReference type="PANTHER" id="PTHR45838:SF3">
    <property type="entry name" value="HISTONE-LYSINE N-METHYLTRANSFERASE 2B"/>
    <property type="match status" value="1"/>
</dbReference>
<dbReference type="GO" id="GO:0032259">
    <property type="term" value="P:methylation"/>
    <property type="evidence" value="ECO:0007669"/>
    <property type="project" value="UniProtKB-KW"/>
</dbReference>
<dbReference type="Gene3D" id="1.20.920.10">
    <property type="entry name" value="Bromodomain-like"/>
    <property type="match status" value="1"/>
</dbReference>
<dbReference type="PROSITE" id="PS51542">
    <property type="entry name" value="FYRN"/>
    <property type="match status" value="1"/>
</dbReference>
<evidence type="ECO:0000256" key="8">
    <source>
        <dbReference type="ARBA" id="ARBA00022737"/>
    </source>
</evidence>
<keyword evidence="7" id="KW-0479">Metal-binding</keyword>
<keyword evidence="6" id="KW-0949">S-adenosyl-L-methionine</keyword>
<dbReference type="InterPro" id="IPR019787">
    <property type="entry name" value="Znf_PHD-finger"/>
</dbReference>
<dbReference type="InterPro" id="IPR041959">
    <property type="entry name" value="KMT2B_ePHD"/>
</dbReference>
<dbReference type="GO" id="GO:0008270">
    <property type="term" value="F:zinc ion binding"/>
    <property type="evidence" value="ECO:0007669"/>
    <property type="project" value="UniProtKB-KW"/>
</dbReference>
<dbReference type="FunFam" id="3.30.40.10:FF:000089">
    <property type="entry name" value="Histone-lysine N-methyltransferase"/>
    <property type="match status" value="1"/>
</dbReference>
<dbReference type="FunFam" id="3.30.40.10:FF:000002">
    <property type="entry name" value="Histone-lysine N-methyltransferase"/>
    <property type="match status" value="1"/>
</dbReference>
<dbReference type="Pfam" id="PF00628">
    <property type="entry name" value="PHD"/>
    <property type="match status" value="2"/>
</dbReference>
<evidence type="ECO:0000256" key="9">
    <source>
        <dbReference type="ARBA" id="ARBA00022771"/>
    </source>
</evidence>
<evidence type="ECO:0000256" key="14">
    <source>
        <dbReference type="ARBA" id="ARBA00023015"/>
    </source>
</evidence>
<evidence type="ECO:0000256" key="1">
    <source>
        <dbReference type="ARBA" id="ARBA00004123"/>
    </source>
</evidence>
<comment type="caution">
    <text evidence="27">The sequence shown here is derived from an EMBL/GenBank/DDBJ whole genome shotgun (WGS) entry which is preliminary data.</text>
</comment>
<feature type="compositionally biased region" description="Pro residues" evidence="23">
    <location>
        <begin position="1982"/>
        <end position="1996"/>
    </location>
</feature>
<keyword evidence="17" id="KW-0804">Transcription</keyword>
<keyword evidence="3" id="KW-0597">Phosphoprotein</keyword>
<dbReference type="GO" id="GO:0003677">
    <property type="term" value="F:DNA binding"/>
    <property type="evidence" value="ECO:0007669"/>
    <property type="project" value="UniProtKB-KW"/>
</dbReference>
<keyword evidence="15" id="KW-0103">Bromodomain</keyword>
<evidence type="ECO:0000256" key="16">
    <source>
        <dbReference type="ARBA" id="ARBA00023125"/>
    </source>
</evidence>
<dbReference type="OrthoDB" id="308383at2759"/>
<dbReference type="EC" id="2.1.1.364" evidence="19"/>
<feature type="compositionally biased region" description="Low complexity" evidence="23">
    <location>
        <begin position="2024"/>
        <end position="2044"/>
    </location>
</feature>
<sequence>MAAAASAGPGASGLVRGRFPGRPWVGRSGNRADRVRVPFHSAGRAADIADPVQLRIRELVRNMDLLVEACGRDSDSAEVGEEKTRGEFDGFSEDEQPVRSRLRLALRSSIPRGRKSKVWTCSSISVPFPSTPARPATGSAKQESPTTPLAMSETPTTPVKQQTSFALPNIKQSFTPEKIVRVHLTQLDPSLYSLNSSRLLYPSKEMQKSPVNHGTALSPTSSPLLPPKKRQRPNDARSLKLPNSSTRPPVRNRRRKQHRRVFCPKRRRLPSLPSGRRSQPSGKARYLNLQEDSVGSLKNGSTVENSSKELLQDCTSHLENTNTDDMRKSVASGYESMDTITENILAGTSQSVFTNLAETPTRSRNGEIVAQSSEVAVVAKRRTRSRKVRSQHVPKVKWKLRGRCGQESELEGGEAETVTLEKVIDVKEDEKEEKLLIVPDPPVMGSKPPSASTAEEAKFIEEETTDQTINDDQESAQASVLEEETAANLEEIVEEDHKEIVESEEKTLDESSESGSPVEAEDAESTPSPTLVEQSTASVNEESCLGDESAVLSEPSHPPIKIKIMRKKQKTRLSSSRRTSRTMTQRLIVKVMEVQSKAQAQPKPQAQSSKVETSSNDSDGFLKPAASIRPSRVIKMPRRFMDDSQEAITENQTKKVIPKPILTMADLEKQVLSDTLLHPSDPRFSLFNEDDHLNLLPPISSHTDSTHTASSPSTSFSPAPQSAPSAPSESVRKNILRAPTFCWRSSNVSEVQETPSSSQPLFRLQSPASPEDASKPSSPASTPASPPLPPNVPPKLDSAKRSPLLRAPQFTPSEAHLKIYQSVSLHDKEAKTEHGSSTTVTTPEVLVSPVKAGDLQPSGRRANHLALPRFVDTLSSNLEVPCNSSEALTANVKTEEPLEQTVDASNLKSEKTTQNTPQIELLDASNKPLEIGAMTLGAENGARAVCKLAVKTPSTSDAASKEEGSSFPPSEITLSGADKKVISLLEKAKIQLFEIDKQKNVDLAVAADFSQGENGPISPAAQGQDSPLQGPRIKHVCRHPAVALGRPRAMIPEDIPRLSALPLCERPVSESAAPPEDDSSASETETNTVVKQTPVRQPPPPPPPRRSRSYSKAKLRMTRCGECKGCSVTEDCGKCVNCLDKTKFGGPNTKKQCCVYKRCDVIEARRQQRLSHKVTSPAGRKVIRHHTSNRNTTSESDESFAETVKNEDTEVSDRLEPGQMTQRKSTRRCVRQRPCYDLFPDSEDSDYDPSPSLPRRKQRRESEINNVISRGKKSVSSHVTDLLPQDSEEQSKPRRTPQQPLILRARSGPELDSMLNGSSKIKSSDGTHRLRVDFKEDCDLQNVWLMGGLSILTSVPVTPTHVCLLCASRGHHQFLYCQVCCEPFHTFCLEESERPLPEQEDSWCCQRCKFCNVCGRKGKAKKPLLECELCQTNYHINCLGPNYPVKPPRSRKGWLCSSCIRCKSCGASPAVDAEMEFTEGGNLCTECFSLYNKGNFCPICNRCYEENDYESKMIQCVKCVKWVHSKCEELSDEGYEILSNLPDSVVYTCPPCLGSSSAIWREAMLSELAAGLHEVFQELLTSNVSTPLLQCVHCKSGENQGKCHRTPCDLESLGHLLEEGYYSSIASFNDDLVWIIWQTMKSGKLNEHGEAVRTLYIKLMEKCFNWFNVEDSKYWEKNHRPVHNGLLPHAMLPPYPDHSYALCRERKDDSQSNNGMKSHPTSPQKVKKEEAEPGKEVEADSRQCALCLKYGDDAPKDAGRLLYIGQNEWTHINCAIWSAEVFEENDGSLKNVHAAVARGRQLRCEHCMRIGATVGCCLSTCQSNFHFMCARTNRCSFQDDKKMFCSKHKSLLDGTTVADDGFDVLRRVYVDFDGINFRRKFLNGLEPENIHMMIGSMKIDTLGMLTDLSVSERKIYPVGYQCSRLYWSTLDARRRCWYKCRVVEHRPKEGDFPLEGLEGLGDNKTIIHSPGPIPAEKVASCPPTPERIPAPCPPLSEPITTAPAPRSFTGARMKNPSYSPSRRPLGGTSRPLPSPGSPSSSSLPHHILTISDPEVTPLRRTRRPLVPSPRANRQTSARISSPPPSNPSLPVTRRSSAETPMELLCGIGEAVSSESVTGPLQCGAQLIVGTEVPADESEGGSSSEEEAGEQYYGLTRTVVSHEPLSPLLSTALSGHIEQLDGIHDGTDSEDTPQSHNGPLGSGKPPSHLPSDIVEFVLKAAGESGTRGPQAQEQPEVSSPAATSSAVILNGIAAPSLSNGMECLTQGPPPLRDPPQVQRVCRPLMAMPTNGPLCPRDPASLAVSNSGSNIIYVNKQTGQMLINMQGGGPDMAGNPVPLQDPSKSDSLQLARLALSRPPSKVAPKIASKVPVSCLPQTTAAKIPPPAQLPNANLGAVLIQAGTAAPQAWTLRVLPMLNVVQGTGQLTLGAQTLMAPTITGIPQTCLLQGLPMNAGLLSVTPAHSQAPTPSHSQAQVQLPHIQPAPPKPVQVQTVCCIKRLGNEPNSCNSSKKIKLDLTNKLEALNMQRLVQPAATNLNCTSQKAVNVRPKRKTKEPPVPEISALDLIEEENGSVNLNGLHLDLTVDVKTEYPATESAKHSPVSEHAPDFSPNFDEFEDRFLANKENLLPRRGSPHLRFEIISEDGFYTQSDSADGAWRKVVEKVQEARGVGRLRQLSFSGLNGSRMLGVQHDAVLFLLEQLIGAERCRGYRFLFHPQEVEEEELVINPSGCARSEFYVRKCTFDMFNFLASQHRTLPELCPYEEEEEEVQLKSTR</sequence>
<evidence type="ECO:0000313" key="27">
    <source>
        <dbReference type="EMBL" id="KAG9482808.1"/>
    </source>
</evidence>
<dbReference type="InterPro" id="IPR036427">
    <property type="entry name" value="Bromodomain-like_sf"/>
</dbReference>
<feature type="region of interest" description="Disordered" evidence="23">
    <location>
        <begin position="953"/>
        <end position="972"/>
    </location>
</feature>
<feature type="region of interest" description="Disordered" evidence="23">
    <location>
        <begin position="1240"/>
        <end position="1326"/>
    </location>
</feature>
<feature type="compositionally biased region" description="Acidic residues" evidence="23">
    <location>
        <begin position="462"/>
        <end position="474"/>
    </location>
</feature>
<dbReference type="PROSITE" id="PS51805">
    <property type="entry name" value="EPHD"/>
    <property type="match status" value="1"/>
</dbReference>
<feature type="compositionally biased region" description="Polar residues" evidence="23">
    <location>
        <begin position="1711"/>
        <end position="1724"/>
    </location>
</feature>
<dbReference type="InterPro" id="IPR011011">
    <property type="entry name" value="Znf_FYVE_PHD"/>
</dbReference>
<evidence type="ECO:0000256" key="22">
    <source>
        <dbReference type="PROSITE-ProRule" id="PRU00509"/>
    </source>
</evidence>
<evidence type="ECO:0000256" key="17">
    <source>
        <dbReference type="ARBA" id="ARBA00023163"/>
    </source>
</evidence>
<dbReference type="Gene3D" id="3.30.40.10">
    <property type="entry name" value="Zinc/RING finger domain, C3HC4 (zinc finger)"/>
    <property type="match status" value="3"/>
</dbReference>
<feature type="region of interest" description="Disordered" evidence="23">
    <location>
        <begin position="129"/>
        <end position="161"/>
    </location>
</feature>
<feature type="compositionally biased region" description="Pro residues" evidence="23">
    <location>
        <begin position="784"/>
        <end position="793"/>
    </location>
</feature>
<feature type="compositionally biased region" description="Low complexity" evidence="23">
    <location>
        <begin position="572"/>
        <end position="587"/>
    </location>
</feature>
<feature type="region of interest" description="Disordered" evidence="23">
    <location>
        <begin position="1969"/>
        <end position="2096"/>
    </location>
</feature>
<evidence type="ECO:0000256" key="11">
    <source>
        <dbReference type="ARBA" id="ARBA00022843"/>
    </source>
</evidence>
<feature type="domain" description="PHD-type" evidence="24">
    <location>
        <begin position="1408"/>
        <end position="1462"/>
    </location>
</feature>
<comment type="catalytic activity">
    <reaction evidence="20">
        <text>L-lysyl(4)-[histone H3] + S-adenosyl-L-methionine = N(6)-methyl-L-lysyl(4)-[histone H3] + S-adenosyl-L-homocysteine + H(+)</text>
        <dbReference type="Rhea" id="RHEA:60264"/>
        <dbReference type="Rhea" id="RHEA-COMP:15543"/>
        <dbReference type="Rhea" id="RHEA-COMP:15547"/>
        <dbReference type="ChEBI" id="CHEBI:15378"/>
        <dbReference type="ChEBI" id="CHEBI:29969"/>
        <dbReference type="ChEBI" id="CHEBI:57856"/>
        <dbReference type="ChEBI" id="CHEBI:59789"/>
        <dbReference type="ChEBI" id="CHEBI:61929"/>
        <dbReference type="EC" id="2.1.1.364"/>
    </reaction>
    <physiologicalReaction direction="left-to-right" evidence="20">
        <dbReference type="Rhea" id="RHEA:60265"/>
    </physiologicalReaction>
</comment>
<feature type="compositionally biased region" description="Low complexity" evidence="23">
    <location>
        <begin position="1"/>
        <end position="13"/>
    </location>
</feature>
<keyword evidence="10" id="KW-0862">Zinc</keyword>
<feature type="compositionally biased region" description="Low complexity" evidence="23">
    <location>
        <begin position="595"/>
        <end position="610"/>
    </location>
</feature>
<keyword evidence="9 22" id="KW-0863">Zinc-finger</keyword>
<dbReference type="Proteomes" id="UP000770717">
    <property type="component" value="Unassembled WGS sequence"/>
</dbReference>
<feature type="region of interest" description="Disordered" evidence="23">
    <location>
        <begin position="206"/>
        <end position="283"/>
    </location>
</feature>
<keyword evidence="18" id="KW-0539">Nucleus</keyword>